<dbReference type="AlphaFoldDB" id="E9B6V1"/>
<dbReference type="Proteomes" id="UP000007259">
    <property type="component" value="Chromosome 34"/>
</dbReference>
<keyword evidence="3" id="KW-1185">Reference proteome</keyword>
<evidence type="ECO:0000256" key="1">
    <source>
        <dbReference type="SAM" id="MobiDB-lite"/>
    </source>
</evidence>
<dbReference type="PhylomeDB" id="E9B6V1"/>
<feature type="compositionally biased region" description="Basic and acidic residues" evidence="1">
    <location>
        <begin position="107"/>
        <end position="117"/>
    </location>
</feature>
<dbReference type="RefSeq" id="XP_003879418.1">
    <property type="nucleotide sequence ID" value="XM_003879369.1"/>
</dbReference>
<name>E9B6V1_LEIMU</name>
<dbReference type="VEuPathDB" id="TriTrypDB:LmxM.34.4210"/>
<feature type="region of interest" description="Disordered" evidence="1">
    <location>
        <begin position="161"/>
        <end position="250"/>
    </location>
</feature>
<feature type="compositionally biased region" description="Polar residues" evidence="1">
    <location>
        <begin position="684"/>
        <end position="704"/>
    </location>
</feature>
<sequence>MSTPSIGESVASIADSLDGEEFLAASLFHPSNVDLRSTVHDSPRKSFQPRFARINSMDYRGQSIVENMNNTSPISCLSSRMSQRPHLRKPVAANRPAEAVTNILPLHSDHTQPRDKPLSGFMLDAGDPKAAYSSAPTRPKCATSSVPALLSTAAKVAAAKSSRQALKTSTSNSQTASGSEHTPSSDAVVDMPSASAFSCTDSAKRVQEVPTSRPVGSWKRATSGSESRETTPRSHPPRRTADSAATASVDAHRSGIVVHMPPQCEGVDFIHSDDAHITGTHRRGTVPAPTASAKLTPTLLNALSPYSSSPATRVPSAPSLLSRFRSVPVESSSSVGGAGSSPQRTSPEKCAATERSRASALLVPAGAANQAAVSPLSPEHISSMPSSNSQAAERDGSGGSAPLRQNVSKHRHSMRVLPQCSTGVHNTEKNDAAAVSIPMVSKASKAVSRNSTSRSQPLVATPSVAPDLAYVTRSSDGSPSAIARVPQPPAKVKSLKMNAPQPTAATQRHAAPLQLPARKILEPVPARVVLARGPEHRGTQTLRGNQHQERHSPIDLVKCNEKFPAKTSTSQKSDSLLNASGTDVSDSKQRVYFCTLSLGDAIMSSFARDAGDLHLKVNRPSIFTSAIRTTVKGPGGLRGAKVAPLAHLQPLPNPSSRRPSNDSASPVSLTPPRADVATAPPSPQLYSSGGSPLCSDSHSAQAPLSPSDGCRCSSRSPPTNVSEEGTMSVEPLEPKNILPSHSGHQC</sequence>
<evidence type="ECO:0000313" key="3">
    <source>
        <dbReference type="Proteomes" id="UP000007259"/>
    </source>
</evidence>
<feature type="compositionally biased region" description="Polar residues" evidence="1">
    <location>
        <begin position="713"/>
        <end position="725"/>
    </location>
</feature>
<feature type="compositionally biased region" description="Low complexity" evidence="1">
    <location>
        <begin position="654"/>
        <end position="666"/>
    </location>
</feature>
<feature type="region of interest" description="Disordered" evidence="1">
    <location>
        <begin position="647"/>
        <end position="746"/>
    </location>
</feature>
<accession>E9B6V1</accession>
<evidence type="ECO:0000313" key="2">
    <source>
        <dbReference type="EMBL" id="CBZ30974.1"/>
    </source>
</evidence>
<protein>
    <submittedName>
        <fullName evidence="2">Uncharacterized protein</fullName>
    </submittedName>
</protein>
<proteinExistence type="predicted"/>
<dbReference type="OrthoDB" id="267088at2759"/>
<dbReference type="OMA" id="RIDSMDY"/>
<dbReference type="GeneID" id="13451135"/>
<feature type="region of interest" description="Disordered" evidence="1">
    <location>
        <begin position="472"/>
        <end position="510"/>
    </location>
</feature>
<feature type="region of interest" description="Disordered" evidence="1">
    <location>
        <begin position="102"/>
        <end position="122"/>
    </location>
</feature>
<reference evidence="2 3" key="1">
    <citation type="journal article" date="2011" name="Genome Res.">
        <title>Chromosome and gene copy number variation allow major structural change between species and strains of Leishmania.</title>
        <authorList>
            <person name="Rogers M.B."/>
            <person name="Hilley J.D."/>
            <person name="Dickens N.J."/>
            <person name="Wilkes J."/>
            <person name="Bates P.A."/>
            <person name="Depledge D.P."/>
            <person name="Harris D."/>
            <person name="Her Y."/>
            <person name="Herzyk P."/>
            <person name="Imamura H."/>
            <person name="Otto T.D."/>
            <person name="Sanders M."/>
            <person name="Seeger K."/>
            <person name="Dujardin J.C."/>
            <person name="Berriman M."/>
            <person name="Smith D.F."/>
            <person name="Hertz-Fowler C."/>
            <person name="Mottram J.C."/>
        </authorList>
    </citation>
    <scope>NUCLEOTIDE SEQUENCE [LARGE SCALE GENOMIC DNA]</scope>
    <source>
        <strain evidence="2 3">MHOM/GT/2001/U1103</strain>
    </source>
</reference>
<dbReference type="EMBL" id="FR799587">
    <property type="protein sequence ID" value="CBZ30974.1"/>
    <property type="molecule type" value="Genomic_DNA"/>
</dbReference>
<feature type="compositionally biased region" description="Polar residues" evidence="1">
    <location>
        <begin position="163"/>
        <end position="185"/>
    </location>
</feature>
<organism evidence="2 3">
    <name type="scientific">Leishmania mexicana (strain MHOM/GT/2001/U1103)</name>
    <dbReference type="NCBI Taxonomy" id="929439"/>
    <lineage>
        <taxon>Eukaryota</taxon>
        <taxon>Discoba</taxon>
        <taxon>Euglenozoa</taxon>
        <taxon>Kinetoplastea</taxon>
        <taxon>Metakinetoplastina</taxon>
        <taxon>Trypanosomatida</taxon>
        <taxon>Trypanosomatidae</taxon>
        <taxon>Leishmaniinae</taxon>
        <taxon>Leishmania</taxon>
    </lineage>
</organism>
<feature type="region of interest" description="Disordered" evidence="1">
    <location>
        <begin position="330"/>
        <end position="357"/>
    </location>
</feature>
<gene>
    <name evidence="2" type="ORF">LMXM_34_4210</name>
</gene>
<feature type="region of interest" description="Disordered" evidence="1">
    <location>
        <begin position="371"/>
        <end position="413"/>
    </location>
</feature>
<dbReference type="KEGG" id="lmi:LMXM_34_4210"/>